<keyword evidence="2" id="KW-0472">Membrane</keyword>
<feature type="compositionally biased region" description="Polar residues" evidence="1">
    <location>
        <begin position="118"/>
        <end position="127"/>
    </location>
</feature>
<dbReference type="AlphaFoldDB" id="A0AAJ0F3R7"/>
<feature type="compositionally biased region" description="Basic and acidic residues" evidence="1">
    <location>
        <begin position="29"/>
        <end position="46"/>
    </location>
</feature>
<feature type="transmembrane region" description="Helical" evidence="2">
    <location>
        <begin position="150"/>
        <end position="167"/>
    </location>
</feature>
<evidence type="ECO:0000256" key="1">
    <source>
        <dbReference type="SAM" id="MobiDB-lite"/>
    </source>
</evidence>
<feature type="compositionally biased region" description="Basic and acidic residues" evidence="1">
    <location>
        <begin position="57"/>
        <end position="72"/>
    </location>
</feature>
<keyword evidence="2" id="KW-0812">Transmembrane</keyword>
<sequence>MYPSLTPRRSDHWSQWNRNNSDTDSDSDDASRDSSSHSGNSDEMKTRSITYPSLNTPRDDSDTGSDDAHRDSSSNSTSSDKTDDGDAPQNPVRRATVTVPTAKPSHLRTRFRPGRTLGQANGQADTDNNSKGDDNSSRIHATASKNTTRMMVAVVLMTITNVVLFWLQGGFDLFRPALVTTIPLPINERVTEIATDIVSGTVPLFGPHSCGKKLAKPWDLHLGLSEKYDAMHALCAGAFKMADSRPDVADLCNAYLEGAKLATGADSLSYLLGRAKPEDMAMWEQHFGLDIAQSLIYNFGILDGFVDDGHFDTDSASYHRDRQGTANKTASLAVAVVGDIARSWSDRLDKLIEAARTLDQGLGTMDAAED</sequence>
<feature type="compositionally biased region" description="Basic and acidic residues" evidence="1">
    <location>
        <begin position="128"/>
        <end position="137"/>
    </location>
</feature>
<organism evidence="3 4">
    <name type="scientific">Echria macrotheca</name>
    <dbReference type="NCBI Taxonomy" id="438768"/>
    <lineage>
        <taxon>Eukaryota</taxon>
        <taxon>Fungi</taxon>
        <taxon>Dikarya</taxon>
        <taxon>Ascomycota</taxon>
        <taxon>Pezizomycotina</taxon>
        <taxon>Sordariomycetes</taxon>
        <taxon>Sordariomycetidae</taxon>
        <taxon>Sordariales</taxon>
        <taxon>Schizotheciaceae</taxon>
        <taxon>Echria</taxon>
    </lineage>
</organism>
<name>A0AAJ0F3R7_9PEZI</name>
<feature type="compositionally biased region" description="Polar residues" evidence="1">
    <location>
        <begin position="47"/>
        <end position="56"/>
    </location>
</feature>
<evidence type="ECO:0000313" key="4">
    <source>
        <dbReference type="Proteomes" id="UP001239445"/>
    </source>
</evidence>
<accession>A0AAJ0F3R7</accession>
<gene>
    <name evidence="3" type="ORF">QBC47DRAFT_407849</name>
</gene>
<keyword evidence="4" id="KW-1185">Reference proteome</keyword>
<proteinExistence type="predicted"/>
<feature type="region of interest" description="Disordered" evidence="1">
    <location>
        <begin position="1"/>
        <end position="139"/>
    </location>
</feature>
<evidence type="ECO:0000256" key="2">
    <source>
        <dbReference type="SAM" id="Phobius"/>
    </source>
</evidence>
<protein>
    <submittedName>
        <fullName evidence="3">Uncharacterized protein</fullName>
    </submittedName>
</protein>
<dbReference type="Proteomes" id="UP001239445">
    <property type="component" value="Unassembled WGS sequence"/>
</dbReference>
<comment type="caution">
    <text evidence="3">The sequence shown here is derived from an EMBL/GenBank/DDBJ whole genome shotgun (WGS) entry which is preliminary data.</text>
</comment>
<keyword evidence="2" id="KW-1133">Transmembrane helix</keyword>
<dbReference type="EMBL" id="MU839854">
    <property type="protein sequence ID" value="KAK1749653.1"/>
    <property type="molecule type" value="Genomic_DNA"/>
</dbReference>
<evidence type="ECO:0000313" key="3">
    <source>
        <dbReference type="EMBL" id="KAK1749653.1"/>
    </source>
</evidence>
<reference evidence="3" key="1">
    <citation type="submission" date="2023-06" db="EMBL/GenBank/DDBJ databases">
        <title>Genome-scale phylogeny and comparative genomics of the fungal order Sordariales.</title>
        <authorList>
            <consortium name="Lawrence Berkeley National Laboratory"/>
            <person name="Hensen N."/>
            <person name="Bonometti L."/>
            <person name="Westerberg I."/>
            <person name="Brannstrom I.O."/>
            <person name="Guillou S."/>
            <person name="Cros-Aarteil S."/>
            <person name="Calhoun S."/>
            <person name="Haridas S."/>
            <person name="Kuo A."/>
            <person name="Mondo S."/>
            <person name="Pangilinan J."/>
            <person name="Riley R."/>
            <person name="Labutti K."/>
            <person name="Andreopoulos B."/>
            <person name="Lipzen A."/>
            <person name="Chen C."/>
            <person name="Yanf M."/>
            <person name="Daum C."/>
            <person name="Ng V."/>
            <person name="Clum A."/>
            <person name="Steindorff A."/>
            <person name="Ohm R."/>
            <person name="Martin F."/>
            <person name="Silar P."/>
            <person name="Natvig D."/>
            <person name="Lalanne C."/>
            <person name="Gautier V."/>
            <person name="Ament-Velasquez S.L."/>
            <person name="Kruys A."/>
            <person name="Hutchinson M.I."/>
            <person name="Powell A.J."/>
            <person name="Barry K."/>
            <person name="Miller A.N."/>
            <person name="Grigoriev I.V."/>
            <person name="Debuchy R."/>
            <person name="Gladieux P."/>
            <person name="Thoren M.H."/>
            <person name="Johannesson H."/>
        </authorList>
    </citation>
    <scope>NUCLEOTIDE SEQUENCE</scope>
    <source>
        <strain evidence="3">PSN4</strain>
    </source>
</reference>